<sequence>MLQLDDFQGRLGRPVRDPNLQDEPLDLETQNQADLYETALNYESENDESQKPDGLTQILELYNDRLKKNQEYLENELKNQNNQEFKQIFLQIVKREYQLLNNLNQNEDDLDNFGIKYRYLEMMRRFNSLLTITRK</sequence>
<gene>
    <name evidence="2" type="ORF">PPERSA_09742</name>
</gene>
<dbReference type="InParanoid" id="A0A0V0Q8M6"/>
<reference evidence="2 3" key="1">
    <citation type="journal article" date="2015" name="Sci. Rep.">
        <title>Genome of the facultative scuticociliatosis pathogen Pseudocohnilembus persalinus provides insight into its virulence through horizontal gene transfer.</title>
        <authorList>
            <person name="Xiong J."/>
            <person name="Wang G."/>
            <person name="Cheng J."/>
            <person name="Tian M."/>
            <person name="Pan X."/>
            <person name="Warren A."/>
            <person name="Jiang C."/>
            <person name="Yuan D."/>
            <person name="Miao W."/>
        </authorList>
    </citation>
    <scope>NUCLEOTIDE SEQUENCE [LARGE SCALE GENOMIC DNA]</scope>
    <source>
        <strain evidence="2">36N120E</strain>
    </source>
</reference>
<comment type="caution">
    <text evidence="2">The sequence shown here is derived from an EMBL/GenBank/DDBJ whole genome shotgun (WGS) entry which is preliminary data.</text>
</comment>
<evidence type="ECO:0000256" key="1">
    <source>
        <dbReference type="SAM" id="MobiDB-lite"/>
    </source>
</evidence>
<feature type="region of interest" description="Disordered" evidence="1">
    <location>
        <begin position="1"/>
        <end position="26"/>
    </location>
</feature>
<evidence type="ECO:0000313" key="3">
    <source>
        <dbReference type="Proteomes" id="UP000054937"/>
    </source>
</evidence>
<evidence type="ECO:0000313" key="2">
    <source>
        <dbReference type="EMBL" id="KRW98589.1"/>
    </source>
</evidence>
<name>A0A0V0Q8M6_PSEPJ</name>
<keyword evidence="3" id="KW-1185">Reference proteome</keyword>
<protein>
    <submittedName>
        <fullName evidence="2">Uncharacterized protein</fullName>
    </submittedName>
</protein>
<dbReference type="Proteomes" id="UP000054937">
    <property type="component" value="Unassembled WGS sequence"/>
</dbReference>
<proteinExistence type="predicted"/>
<organism evidence="2 3">
    <name type="scientific">Pseudocohnilembus persalinus</name>
    <name type="common">Ciliate</name>
    <dbReference type="NCBI Taxonomy" id="266149"/>
    <lineage>
        <taxon>Eukaryota</taxon>
        <taxon>Sar</taxon>
        <taxon>Alveolata</taxon>
        <taxon>Ciliophora</taxon>
        <taxon>Intramacronucleata</taxon>
        <taxon>Oligohymenophorea</taxon>
        <taxon>Scuticociliatia</taxon>
        <taxon>Philasterida</taxon>
        <taxon>Pseudocohnilembidae</taxon>
        <taxon>Pseudocohnilembus</taxon>
    </lineage>
</organism>
<dbReference type="AlphaFoldDB" id="A0A0V0Q8M6"/>
<dbReference type="EMBL" id="LDAU01000238">
    <property type="protein sequence ID" value="KRW98589.1"/>
    <property type="molecule type" value="Genomic_DNA"/>
</dbReference>
<accession>A0A0V0Q8M6</accession>